<keyword evidence="1" id="KW-1133">Transmembrane helix</keyword>
<dbReference type="EMBL" id="JOJR01000400">
    <property type="protein sequence ID" value="RCN38427.1"/>
    <property type="molecule type" value="Genomic_DNA"/>
</dbReference>
<accession>A0A368G6Y5</accession>
<name>A0A368G6Y5_ANCCA</name>
<dbReference type="Proteomes" id="UP000252519">
    <property type="component" value="Unassembled WGS sequence"/>
</dbReference>
<gene>
    <name evidence="2" type="ORF">ANCCAN_15659</name>
</gene>
<feature type="transmembrane region" description="Helical" evidence="1">
    <location>
        <begin position="104"/>
        <end position="122"/>
    </location>
</feature>
<sequence length="326" mass="36762">MSDSNQTVNFYEWPYRKAFFIFNIIAGVLFVIMHSQMISVILQTRSLRSMAGYRFMVHISAVDLVNCITQIVAQMCTLNTPYMDPIINEVINGAIFQGTWAADYPMTLIIALNRVVAVMLPFKVRLLFGDNLTYFYIAACLVFGCMNTAACLSGELACVWIAEIPSFAFTTNSVFKDIVELVDFWFAEVIILCSTACYIAILVYLMQKVLLQRKLLTSSRHELPLLFHFCCIFGITGISLFFWHHPAASNALYYEILQTVIVFRFGMPPLAALLVNGSIRNRFFQLRQGKSILMSSTGVHLTKTRGTVRVSTLTAAHTLIPHRSAI</sequence>
<reference evidence="2 3" key="1">
    <citation type="submission" date="2014-10" db="EMBL/GenBank/DDBJ databases">
        <title>Draft genome of the hookworm Ancylostoma caninum.</title>
        <authorList>
            <person name="Mitreva M."/>
        </authorList>
    </citation>
    <scope>NUCLEOTIDE SEQUENCE [LARGE SCALE GENOMIC DNA]</scope>
    <source>
        <strain evidence="2 3">Baltimore</strain>
    </source>
</reference>
<feature type="transmembrane region" description="Helical" evidence="1">
    <location>
        <begin position="182"/>
        <end position="205"/>
    </location>
</feature>
<keyword evidence="3" id="KW-1185">Reference proteome</keyword>
<evidence type="ECO:0008006" key="4">
    <source>
        <dbReference type="Google" id="ProtNLM"/>
    </source>
</evidence>
<keyword evidence="1" id="KW-0472">Membrane</keyword>
<dbReference type="InterPro" id="IPR019425">
    <property type="entry name" value="7TM_GPCR_serpentine_rcpt_Srt"/>
</dbReference>
<organism evidence="2 3">
    <name type="scientific">Ancylostoma caninum</name>
    <name type="common">Dog hookworm</name>
    <dbReference type="NCBI Taxonomy" id="29170"/>
    <lineage>
        <taxon>Eukaryota</taxon>
        <taxon>Metazoa</taxon>
        <taxon>Ecdysozoa</taxon>
        <taxon>Nematoda</taxon>
        <taxon>Chromadorea</taxon>
        <taxon>Rhabditida</taxon>
        <taxon>Rhabditina</taxon>
        <taxon>Rhabditomorpha</taxon>
        <taxon>Strongyloidea</taxon>
        <taxon>Ancylostomatidae</taxon>
        <taxon>Ancylostomatinae</taxon>
        <taxon>Ancylostoma</taxon>
    </lineage>
</organism>
<dbReference type="SUPFAM" id="SSF81321">
    <property type="entry name" value="Family A G protein-coupled receptor-like"/>
    <property type="match status" value="1"/>
</dbReference>
<dbReference type="PANTHER" id="PTHR23021">
    <property type="entry name" value="SERPENTINE RECEPTOR, CLASS T"/>
    <property type="match status" value="1"/>
</dbReference>
<dbReference type="Gene3D" id="1.20.1070.10">
    <property type="entry name" value="Rhodopsin 7-helix transmembrane proteins"/>
    <property type="match status" value="1"/>
</dbReference>
<comment type="caution">
    <text evidence="2">The sequence shown here is derived from an EMBL/GenBank/DDBJ whole genome shotgun (WGS) entry which is preliminary data.</text>
</comment>
<feature type="transmembrane region" description="Helical" evidence="1">
    <location>
        <begin position="256"/>
        <end position="275"/>
    </location>
</feature>
<keyword evidence="1" id="KW-0812">Transmembrane</keyword>
<feature type="transmembrane region" description="Helical" evidence="1">
    <location>
        <begin position="134"/>
        <end position="162"/>
    </location>
</feature>
<evidence type="ECO:0000313" key="2">
    <source>
        <dbReference type="EMBL" id="RCN38427.1"/>
    </source>
</evidence>
<dbReference type="AlphaFoldDB" id="A0A368G6Y5"/>
<protein>
    <recommendedName>
        <fullName evidence="4">7TM GPCR serpentine receptor class x (Srx) domain-containing protein</fullName>
    </recommendedName>
</protein>
<dbReference type="Pfam" id="PF10321">
    <property type="entry name" value="7TM_GPCR_Srt"/>
    <property type="match status" value="1"/>
</dbReference>
<feature type="transmembrane region" description="Helical" evidence="1">
    <location>
        <begin position="20"/>
        <end position="43"/>
    </location>
</feature>
<dbReference type="OrthoDB" id="5854687at2759"/>
<proteinExistence type="predicted"/>
<evidence type="ECO:0000313" key="3">
    <source>
        <dbReference type="Proteomes" id="UP000252519"/>
    </source>
</evidence>
<feature type="transmembrane region" description="Helical" evidence="1">
    <location>
        <begin position="55"/>
        <end position="73"/>
    </location>
</feature>
<feature type="transmembrane region" description="Helical" evidence="1">
    <location>
        <begin position="225"/>
        <end position="244"/>
    </location>
</feature>
<evidence type="ECO:0000256" key="1">
    <source>
        <dbReference type="SAM" id="Phobius"/>
    </source>
</evidence>